<evidence type="ECO:0000313" key="2">
    <source>
        <dbReference type="EMBL" id="KIJ37905.1"/>
    </source>
</evidence>
<protein>
    <recommendedName>
        <fullName evidence="1">DDE-1 domain-containing protein</fullName>
    </recommendedName>
</protein>
<keyword evidence="3" id="KW-1185">Reference proteome</keyword>
<gene>
    <name evidence="2" type="ORF">M422DRAFT_177361</name>
</gene>
<dbReference type="InterPro" id="IPR004875">
    <property type="entry name" value="DDE_SF_endonuclease_dom"/>
</dbReference>
<dbReference type="GO" id="GO:0003677">
    <property type="term" value="F:DNA binding"/>
    <property type="evidence" value="ECO:0007669"/>
    <property type="project" value="TreeGrafter"/>
</dbReference>
<dbReference type="AlphaFoldDB" id="A0A0C9VJT6"/>
<dbReference type="PANTHER" id="PTHR19303:SF74">
    <property type="entry name" value="POGO TRANSPOSABLE ELEMENT WITH KRAB DOMAIN"/>
    <property type="match status" value="1"/>
</dbReference>
<dbReference type="PANTHER" id="PTHR19303">
    <property type="entry name" value="TRANSPOSON"/>
    <property type="match status" value="1"/>
</dbReference>
<evidence type="ECO:0000313" key="3">
    <source>
        <dbReference type="Proteomes" id="UP000054279"/>
    </source>
</evidence>
<dbReference type="GO" id="GO:0005634">
    <property type="term" value="C:nucleus"/>
    <property type="evidence" value="ECO:0007669"/>
    <property type="project" value="TreeGrafter"/>
</dbReference>
<dbReference type="HOGENOM" id="CLU_013929_2_0_1"/>
<dbReference type="OrthoDB" id="3265672at2759"/>
<accession>A0A0C9VJT6</accession>
<evidence type="ECO:0000259" key="1">
    <source>
        <dbReference type="Pfam" id="PF03184"/>
    </source>
</evidence>
<proteinExistence type="predicted"/>
<organism evidence="2 3">
    <name type="scientific">Sphaerobolus stellatus (strain SS14)</name>
    <dbReference type="NCBI Taxonomy" id="990650"/>
    <lineage>
        <taxon>Eukaryota</taxon>
        <taxon>Fungi</taxon>
        <taxon>Dikarya</taxon>
        <taxon>Basidiomycota</taxon>
        <taxon>Agaricomycotina</taxon>
        <taxon>Agaricomycetes</taxon>
        <taxon>Phallomycetidae</taxon>
        <taxon>Geastrales</taxon>
        <taxon>Sphaerobolaceae</taxon>
        <taxon>Sphaerobolus</taxon>
    </lineage>
</organism>
<dbReference type="InterPro" id="IPR050863">
    <property type="entry name" value="CenT-Element_Derived"/>
</dbReference>
<dbReference type="Pfam" id="PF03184">
    <property type="entry name" value="DDE_1"/>
    <property type="match status" value="1"/>
</dbReference>
<dbReference type="EMBL" id="KN837165">
    <property type="protein sequence ID" value="KIJ37905.1"/>
    <property type="molecule type" value="Genomic_DNA"/>
</dbReference>
<name>A0A0C9VJT6_SPHS4</name>
<sequence>MLNKEQADALIQFCHLQANQARPLTRLILKQKVFELVGRTPGDQWVRRFLRARPDVLTGKAYGLDPKRAESFRREVVYDYFDKLEDIVVKHNIQPHNIYNFDEKGVQLGGGRKNINVQYIFPRDSSNRYVLKSDSLLLITIIEAASATGDAVPPGFILPPGDLEDFTHVPGVGCVTVTHNGWTDNSVCHQWFSKVFIPFINQRRQANEYVVLIMDGHKSHETDQMLLLALANKIILICLPGHTTHKLQPMDVRVFGPFQTAWGKHCTEMACKGQPVTRDTMIEEYVKASLLLNFFLDAHPYLN</sequence>
<reference evidence="2 3" key="1">
    <citation type="submission" date="2014-06" db="EMBL/GenBank/DDBJ databases">
        <title>Evolutionary Origins and Diversification of the Mycorrhizal Mutualists.</title>
        <authorList>
            <consortium name="DOE Joint Genome Institute"/>
            <consortium name="Mycorrhizal Genomics Consortium"/>
            <person name="Kohler A."/>
            <person name="Kuo A."/>
            <person name="Nagy L.G."/>
            <person name="Floudas D."/>
            <person name="Copeland A."/>
            <person name="Barry K.W."/>
            <person name="Cichocki N."/>
            <person name="Veneault-Fourrey C."/>
            <person name="LaButti K."/>
            <person name="Lindquist E.A."/>
            <person name="Lipzen A."/>
            <person name="Lundell T."/>
            <person name="Morin E."/>
            <person name="Murat C."/>
            <person name="Riley R."/>
            <person name="Ohm R."/>
            <person name="Sun H."/>
            <person name="Tunlid A."/>
            <person name="Henrissat B."/>
            <person name="Grigoriev I.V."/>
            <person name="Hibbett D.S."/>
            <person name="Martin F."/>
        </authorList>
    </citation>
    <scope>NUCLEOTIDE SEQUENCE [LARGE SCALE GENOMIC DNA]</scope>
    <source>
        <strain evidence="2 3">SS14</strain>
    </source>
</reference>
<dbReference type="Proteomes" id="UP000054279">
    <property type="component" value="Unassembled WGS sequence"/>
</dbReference>
<feature type="domain" description="DDE-1" evidence="1">
    <location>
        <begin position="176"/>
        <end position="275"/>
    </location>
</feature>